<feature type="transmembrane region" description="Helical" evidence="9">
    <location>
        <begin position="1113"/>
        <end position="1131"/>
    </location>
</feature>
<dbReference type="Pfam" id="PF01061">
    <property type="entry name" value="ABC2_membrane"/>
    <property type="match status" value="2"/>
</dbReference>
<dbReference type="Proteomes" id="UP000326565">
    <property type="component" value="Unassembled WGS sequence"/>
</dbReference>
<evidence type="ECO:0000256" key="6">
    <source>
        <dbReference type="ARBA" id="ARBA00022989"/>
    </source>
</evidence>
<dbReference type="InterPro" id="IPR017871">
    <property type="entry name" value="ABC_transporter-like_CS"/>
</dbReference>
<dbReference type="InterPro" id="IPR050352">
    <property type="entry name" value="ABCG_transporters"/>
</dbReference>
<keyword evidence="11" id="KW-0378">Hydrolase</keyword>
<evidence type="ECO:0000256" key="2">
    <source>
        <dbReference type="ARBA" id="ARBA00022448"/>
    </source>
</evidence>
<feature type="transmembrane region" description="Helical" evidence="9">
    <location>
        <begin position="496"/>
        <end position="517"/>
    </location>
</feature>
<dbReference type="PROSITE" id="PS00211">
    <property type="entry name" value="ABC_TRANSPORTER_1"/>
    <property type="match status" value="2"/>
</dbReference>
<proteinExistence type="predicted"/>
<keyword evidence="12" id="KW-1185">Reference proteome</keyword>
<dbReference type="GO" id="GO:0016020">
    <property type="term" value="C:membrane"/>
    <property type="evidence" value="ECO:0007669"/>
    <property type="project" value="UniProtKB-SubCell"/>
</dbReference>
<dbReference type="Gene3D" id="3.40.50.300">
    <property type="entry name" value="P-loop containing nucleotide triphosphate hydrolases"/>
    <property type="match status" value="2"/>
</dbReference>
<dbReference type="GO" id="GO:0016887">
    <property type="term" value="F:ATP hydrolysis activity"/>
    <property type="evidence" value="ECO:0007669"/>
    <property type="project" value="InterPro"/>
</dbReference>
<dbReference type="InterPro" id="IPR003439">
    <property type="entry name" value="ABC_transporter-like_ATP-bd"/>
</dbReference>
<reference evidence="11 12" key="1">
    <citation type="submission" date="2019-04" db="EMBL/GenBank/DDBJ databases">
        <title>Friends and foes A comparative genomics study of 23 Aspergillus species from section Flavi.</title>
        <authorList>
            <consortium name="DOE Joint Genome Institute"/>
            <person name="Kjaerbolling I."/>
            <person name="Vesth T."/>
            <person name="Frisvad J.C."/>
            <person name="Nybo J.L."/>
            <person name="Theobald S."/>
            <person name="Kildgaard S."/>
            <person name="Isbrandt T."/>
            <person name="Kuo A."/>
            <person name="Sato A."/>
            <person name="Lyhne E.K."/>
            <person name="Kogle M.E."/>
            <person name="Wiebenga A."/>
            <person name="Kun R.S."/>
            <person name="Lubbers R.J."/>
            <person name="Makela M.R."/>
            <person name="Barry K."/>
            <person name="Chovatia M."/>
            <person name="Clum A."/>
            <person name="Daum C."/>
            <person name="Haridas S."/>
            <person name="He G."/>
            <person name="LaButti K."/>
            <person name="Lipzen A."/>
            <person name="Mondo S."/>
            <person name="Riley R."/>
            <person name="Salamov A."/>
            <person name="Simmons B.A."/>
            <person name="Magnuson J.K."/>
            <person name="Henrissat B."/>
            <person name="Mortensen U.H."/>
            <person name="Larsen T.O."/>
            <person name="Devries R.P."/>
            <person name="Grigoriev I.V."/>
            <person name="Machida M."/>
            <person name="Baker S.E."/>
            <person name="Andersen M.R."/>
        </authorList>
    </citation>
    <scope>NUCLEOTIDE SEQUENCE [LARGE SCALE GENOMIC DNA]</scope>
    <source>
        <strain evidence="11 12">CBS 151.66</strain>
    </source>
</reference>
<organism evidence="11 12">
    <name type="scientific">Aspergillus leporis</name>
    <dbReference type="NCBI Taxonomy" id="41062"/>
    <lineage>
        <taxon>Eukaryota</taxon>
        <taxon>Fungi</taxon>
        <taxon>Dikarya</taxon>
        <taxon>Ascomycota</taxon>
        <taxon>Pezizomycotina</taxon>
        <taxon>Eurotiomycetes</taxon>
        <taxon>Eurotiomycetidae</taxon>
        <taxon>Eurotiales</taxon>
        <taxon>Aspergillaceae</taxon>
        <taxon>Aspergillus</taxon>
        <taxon>Aspergillus subgen. Circumdati</taxon>
    </lineage>
</organism>
<feature type="compositionally biased region" description="Basic and acidic residues" evidence="8">
    <location>
        <begin position="13"/>
        <end position="24"/>
    </location>
</feature>
<dbReference type="EMBL" id="ML732149">
    <property type="protein sequence ID" value="KAB8079704.1"/>
    <property type="molecule type" value="Genomic_DNA"/>
</dbReference>
<feature type="domain" description="ABC transporter" evidence="10">
    <location>
        <begin position="685"/>
        <end position="942"/>
    </location>
</feature>
<protein>
    <submittedName>
        <fullName evidence="11">P-loop containing nucleoside triphosphate hydrolase protein</fullName>
    </submittedName>
</protein>
<feature type="transmembrane region" description="Helical" evidence="9">
    <location>
        <begin position="618"/>
        <end position="642"/>
    </location>
</feature>
<keyword evidence="6 9" id="KW-1133">Transmembrane helix</keyword>
<feature type="compositionally biased region" description="Polar residues" evidence="8">
    <location>
        <begin position="1"/>
        <end position="11"/>
    </location>
</feature>
<evidence type="ECO:0000313" key="12">
    <source>
        <dbReference type="Proteomes" id="UP000326565"/>
    </source>
</evidence>
<evidence type="ECO:0000313" key="11">
    <source>
        <dbReference type="EMBL" id="KAB8079704.1"/>
    </source>
</evidence>
<keyword evidence="3 9" id="KW-0812">Transmembrane</keyword>
<evidence type="ECO:0000256" key="8">
    <source>
        <dbReference type="SAM" id="MobiDB-lite"/>
    </source>
</evidence>
<dbReference type="SMART" id="SM00382">
    <property type="entry name" value="AAA"/>
    <property type="match status" value="2"/>
</dbReference>
<feature type="transmembrane region" description="Helical" evidence="9">
    <location>
        <begin position="1143"/>
        <end position="1165"/>
    </location>
</feature>
<dbReference type="InterPro" id="IPR013525">
    <property type="entry name" value="ABC2_TM"/>
</dbReference>
<evidence type="ECO:0000256" key="3">
    <source>
        <dbReference type="ARBA" id="ARBA00022692"/>
    </source>
</evidence>
<dbReference type="Pfam" id="PF19055">
    <property type="entry name" value="ABC2_membrane_7"/>
    <property type="match status" value="2"/>
</dbReference>
<dbReference type="Pfam" id="PF00005">
    <property type="entry name" value="ABC_tran"/>
    <property type="match status" value="2"/>
</dbReference>
<evidence type="ECO:0000256" key="9">
    <source>
        <dbReference type="SAM" id="Phobius"/>
    </source>
</evidence>
<keyword evidence="7 9" id="KW-0472">Membrane</keyword>
<feature type="transmembrane region" description="Helical" evidence="9">
    <location>
        <begin position="1170"/>
        <end position="1189"/>
    </location>
</feature>
<accession>A0A5N5XJ91</accession>
<evidence type="ECO:0000256" key="4">
    <source>
        <dbReference type="ARBA" id="ARBA00022741"/>
    </source>
</evidence>
<keyword evidence="4" id="KW-0547">Nucleotide-binding</keyword>
<keyword evidence="5" id="KW-0067">ATP-binding</keyword>
<keyword evidence="2" id="KW-0813">Transport</keyword>
<evidence type="ECO:0000256" key="1">
    <source>
        <dbReference type="ARBA" id="ARBA00004141"/>
    </source>
</evidence>
<gene>
    <name evidence="11" type="ORF">BDV29DRAFT_196823</name>
</gene>
<evidence type="ECO:0000256" key="5">
    <source>
        <dbReference type="ARBA" id="ARBA00022840"/>
    </source>
</evidence>
<dbReference type="GO" id="GO:0005524">
    <property type="term" value="F:ATP binding"/>
    <property type="evidence" value="ECO:0007669"/>
    <property type="project" value="UniProtKB-KW"/>
</dbReference>
<feature type="region of interest" description="Disordered" evidence="8">
    <location>
        <begin position="1"/>
        <end position="38"/>
    </location>
</feature>
<dbReference type="InterPro" id="IPR027417">
    <property type="entry name" value="P-loop_NTPase"/>
</dbReference>
<dbReference type="PANTHER" id="PTHR48041">
    <property type="entry name" value="ABC TRANSPORTER G FAMILY MEMBER 28"/>
    <property type="match status" value="1"/>
</dbReference>
<evidence type="ECO:0000259" key="10">
    <source>
        <dbReference type="PROSITE" id="PS50893"/>
    </source>
</evidence>
<dbReference type="PROSITE" id="PS50893">
    <property type="entry name" value="ABC_TRANSPORTER_2"/>
    <property type="match status" value="2"/>
</dbReference>
<sequence>MYPNTHQQLLSHSDPDQHDHDRLDTSGPADSRHNSVQIEAHDVSVSLTTSSFEYIRRAWKTRKSTAILPQPQRILHNVRAYIPPAQLTVILGGSGSGKTSFLNVVSGRTQNGRLNIAGKITYNGSADIGHFGVPIWHSKISFLQCSPSVRYSELSLGSTGASEINRSVDNIISMLGLENCAETRIGDNRNKGCSGGERRRVSIGIQLLKATSVLFCDEPTTGLDATTAFQIIQILKQLADSGMTVVMSLHSPRSDAWSLFDNVILLSGGHLMYTGLPNMVGDYFKECGYELPPFVNPADFLLDVTSIDVRSEASRSNSRARVEHLKLCWMDHSATETANCLSNYRDVCDYIDFGSKAPSYSRLCKVMIQRNLKIYWRDWKSLLGIWCAVATLATINGWAFWQLDGSLSGIRSREGSLWDATGLYGYLILVHEICRLIDEIGLFDHERRDGILSASAFLLSRRASRCFLEDLSLPLLFTAIYYPMVGYRGSATQVCIFLLVMLLTHYLAIGFAGLCVATTRSFHGAGLMGNLFFTMQMVASAYFIQTDQTPPYARWLKWVTHTFYTFGALCANEFIGVLGPYQGHLYDCPFSTDRTDPRCKQYTGRFVMDSLGMPEEWIWRPIVTLWSMTCIFHISGAFVLHINHPKPPLTPMERECNPSSTEVGIRPRYNRTATPVSLWLKDYVLKMKQHTSTRRNAASVTSRICGPVSTVFQPGKLNVIMGASGSGKTSLLSSLTERLPPSSGSKWCRTGSALYNGEELSKEQIRSMVSFVAQDDGNLMPALTVDETLLFAARLKLPSSMPDNEKRERVSEVITKFGLEPCARRLVGSAIMRGISGGEKRRLSIACEVLTMPRVLILDEPTSGLDSFMALAVLEVLQSLAAEGCTIILTVHQPTSSMWPLFSNCLLLSPHGLPLYSGETSGMRSYFNAAGFKCSEAVNPADSFMDLATSSETQGSCEDSKKRLDNLVDAWKSHEAYARKQFLVPRPRTDRSRTELVLGSATCNHHSCATAFLILVHRAALNTFRQPVSIIARSIQAPGVGLLLALFTAPLKTDYISVQTRMGVIQQYSTLAFIGMLQNVATFPSEVDVMYRETSEGIYNTEAFLTQYTMLELPFEVVSALLFALLLAYGAKLAPEADVFGFLFLSALCTLNSGESISMVFYIVLNDISLAVGFTASLLAIFTVLGGVMCLDLPRVLRWINYISPVRYAVTSVSLLTMRNSIFTCTEEQRDVNGRCLIEPGKQVLELYKLDQKNPWLEILGCVVTMLCYRSIVYAILMVKVKRLNSGDTRDWFRRRRGRETTREEEQGLVLSNLTA</sequence>
<dbReference type="OrthoDB" id="66620at2759"/>
<feature type="transmembrane region" description="Helical" evidence="9">
    <location>
        <begin position="382"/>
        <end position="403"/>
    </location>
</feature>
<dbReference type="InterPro" id="IPR003593">
    <property type="entry name" value="AAA+_ATPase"/>
</dbReference>
<dbReference type="InterPro" id="IPR043926">
    <property type="entry name" value="ABCG_dom"/>
</dbReference>
<feature type="domain" description="ABC transporter" evidence="10">
    <location>
        <begin position="38"/>
        <end position="293"/>
    </location>
</feature>
<comment type="subcellular location">
    <subcellularLocation>
        <location evidence="1">Membrane</location>
        <topology evidence="1">Multi-pass membrane protein</topology>
    </subcellularLocation>
</comment>
<evidence type="ECO:0000256" key="7">
    <source>
        <dbReference type="ARBA" id="ARBA00023136"/>
    </source>
</evidence>
<feature type="transmembrane region" description="Helical" evidence="9">
    <location>
        <begin position="1256"/>
        <end position="1277"/>
    </location>
</feature>
<feature type="transmembrane region" description="Helical" evidence="9">
    <location>
        <begin position="524"/>
        <end position="544"/>
    </location>
</feature>
<dbReference type="PANTHER" id="PTHR48041:SF119">
    <property type="entry name" value="ROA1P"/>
    <property type="match status" value="1"/>
</dbReference>
<dbReference type="SUPFAM" id="SSF52540">
    <property type="entry name" value="P-loop containing nucleoside triphosphate hydrolases"/>
    <property type="match status" value="2"/>
</dbReference>
<name>A0A5N5XJ91_9EURO</name>
<dbReference type="GO" id="GO:0140359">
    <property type="term" value="F:ABC-type transporter activity"/>
    <property type="evidence" value="ECO:0007669"/>
    <property type="project" value="InterPro"/>
</dbReference>